<reference evidence="1" key="1">
    <citation type="journal article" date="2015" name="Nature">
        <title>Complex archaea that bridge the gap between prokaryotes and eukaryotes.</title>
        <authorList>
            <person name="Spang A."/>
            <person name="Saw J.H."/>
            <person name="Jorgensen S.L."/>
            <person name="Zaremba-Niedzwiedzka K."/>
            <person name="Martijn J."/>
            <person name="Lind A.E."/>
            <person name="van Eijk R."/>
            <person name="Schleper C."/>
            <person name="Guy L."/>
            <person name="Ettema T.J."/>
        </authorList>
    </citation>
    <scope>NUCLEOTIDE SEQUENCE</scope>
</reference>
<comment type="caution">
    <text evidence="1">The sequence shown here is derived from an EMBL/GenBank/DDBJ whole genome shotgun (WGS) entry which is preliminary data.</text>
</comment>
<protein>
    <recommendedName>
        <fullName evidence="2">DUF5131 family protein</fullName>
    </recommendedName>
</protein>
<dbReference type="EMBL" id="LAZR01047681">
    <property type="protein sequence ID" value="KKK93658.1"/>
    <property type="molecule type" value="Genomic_DNA"/>
</dbReference>
<proteinExistence type="predicted"/>
<gene>
    <name evidence="1" type="ORF">LCGC14_2690660</name>
</gene>
<evidence type="ECO:0000313" key="1">
    <source>
        <dbReference type="EMBL" id="KKK93658.1"/>
    </source>
</evidence>
<feature type="non-terminal residue" evidence="1">
    <location>
        <position position="1"/>
    </location>
</feature>
<dbReference type="InterPro" id="IPR011101">
    <property type="entry name" value="DUF5131"/>
</dbReference>
<evidence type="ECO:0008006" key="2">
    <source>
        <dbReference type="Google" id="ProtNLM"/>
    </source>
</evidence>
<organism evidence="1">
    <name type="scientific">marine sediment metagenome</name>
    <dbReference type="NCBI Taxonomy" id="412755"/>
    <lineage>
        <taxon>unclassified sequences</taxon>
        <taxon>metagenomes</taxon>
        <taxon>ecological metagenomes</taxon>
    </lineage>
</organism>
<name>A0A0F8ZIN1_9ZZZZ</name>
<dbReference type="Pfam" id="PF07505">
    <property type="entry name" value="DUF5131"/>
    <property type="match status" value="1"/>
</dbReference>
<sequence>LSGRYLRWLFSAASPGSLYFSEAEQMGKSKIEWCTDTWNPTTGCSRVSAGCDNCYAIRMANRIQATGNAAYTATVKRRPLGHALNHPHQRLDWTGIIHTLPERLDQPIRWRKPRRIFVGSMSDLFHPSIPFEFIDRVWAVMTVANGTRS</sequence>
<dbReference type="AlphaFoldDB" id="A0A0F8ZIN1"/>
<accession>A0A0F8ZIN1</accession>